<evidence type="ECO:0000313" key="3">
    <source>
        <dbReference type="EMBL" id="KAK7088595.1"/>
    </source>
</evidence>
<gene>
    <name evidence="3" type="ORF">V1264_022500</name>
</gene>
<evidence type="ECO:0000256" key="1">
    <source>
        <dbReference type="SAM" id="MobiDB-lite"/>
    </source>
</evidence>
<accession>A0AAN9FZE2</accession>
<dbReference type="AlphaFoldDB" id="A0AAN9FZE2"/>
<feature type="chain" id="PRO_5042829242" evidence="2">
    <location>
        <begin position="24"/>
        <end position="222"/>
    </location>
</feature>
<proteinExistence type="predicted"/>
<evidence type="ECO:0000313" key="4">
    <source>
        <dbReference type="Proteomes" id="UP001374579"/>
    </source>
</evidence>
<keyword evidence="2" id="KW-0732">Signal</keyword>
<keyword evidence="4" id="KW-1185">Reference proteome</keyword>
<sequence>MKTSVLCQTAMSVFLLLISSASGDTDHMIPEELLPPDDGSGPDDEDMSDLFNGVIHGDVNFRCYRCTGHSDQTGCNMTSFLENQMDYVTECTGHCLNISTADSTVFECTADVPAKSSACFKKGGMTMCFCSSDLCNAPPSLALPRDDVTIDLPTSRDEISITSKRDKNVTFPEPSQQRQNNNTYIQAGEVHGGAAFVRGCSCLYLLVDLLWLFRWIGEREFL</sequence>
<feature type="region of interest" description="Disordered" evidence="1">
    <location>
        <begin position="27"/>
        <end position="46"/>
    </location>
</feature>
<dbReference type="Proteomes" id="UP001374579">
    <property type="component" value="Unassembled WGS sequence"/>
</dbReference>
<reference evidence="3 4" key="1">
    <citation type="submission" date="2024-02" db="EMBL/GenBank/DDBJ databases">
        <title>Chromosome-scale genome assembly of the rough periwinkle Littorina saxatilis.</title>
        <authorList>
            <person name="De Jode A."/>
            <person name="Faria R."/>
            <person name="Formenti G."/>
            <person name="Sims Y."/>
            <person name="Smith T.P."/>
            <person name="Tracey A."/>
            <person name="Wood J.M.D."/>
            <person name="Zagrodzka Z.B."/>
            <person name="Johannesson K."/>
            <person name="Butlin R.K."/>
            <person name="Leder E.H."/>
        </authorList>
    </citation>
    <scope>NUCLEOTIDE SEQUENCE [LARGE SCALE GENOMIC DNA]</scope>
    <source>
        <strain evidence="3">Snail1</strain>
        <tissue evidence="3">Muscle</tissue>
    </source>
</reference>
<organism evidence="3 4">
    <name type="scientific">Littorina saxatilis</name>
    <dbReference type="NCBI Taxonomy" id="31220"/>
    <lineage>
        <taxon>Eukaryota</taxon>
        <taxon>Metazoa</taxon>
        <taxon>Spiralia</taxon>
        <taxon>Lophotrochozoa</taxon>
        <taxon>Mollusca</taxon>
        <taxon>Gastropoda</taxon>
        <taxon>Caenogastropoda</taxon>
        <taxon>Littorinimorpha</taxon>
        <taxon>Littorinoidea</taxon>
        <taxon>Littorinidae</taxon>
        <taxon>Littorina</taxon>
    </lineage>
</organism>
<protein>
    <submittedName>
        <fullName evidence="3">Uncharacterized protein</fullName>
    </submittedName>
</protein>
<evidence type="ECO:0000256" key="2">
    <source>
        <dbReference type="SAM" id="SignalP"/>
    </source>
</evidence>
<comment type="caution">
    <text evidence="3">The sequence shown here is derived from an EMBL/GenBank/DDBJ whole genome shotgun (WGS) entry which is preliminary data.</text>
</comment>
<feature type="signal peptide" evidence="2">
    <location>
        <begin position="1"/>
        <end position="23"/>
    </location>
</feature>
<name>A0AAN9FZE2_9CAEN</name>
<dbReference type="EMBL" id="JBAMIC010004070">
    <property type="protein sequence ID" value="KAK7088595.1"/>
    <property type="molecule type" value="Genomic_DNA"/>
</dbReference>